<sequence length="162" mass="17787">MEFKDSTFYKLGRATQLITHVADTYLESHHGLRYSSFLVLLILRTKGPSPQHVIADALGVSRPSITQRIAPLVERGLVSVERNPESPRSVVASLTDEGLGLINEAWPGLERAFFTVDADVDHEFLTEQLDLLISNATQALEELPAPPAVRLAGRRGDSSRTA</sequence>
<dbReference type="InterPro" id="IPR036390">
    <property type="entry name" value="WH_DNA-bd_sf"/>
</dbReference>
<evidence type="ECO:0000313" key="3">
    <source>
        <dbReference type="Proteomes" id="UP001247307"/>
    </source>
</evidence>
<dbReference type="Pfam" id="PF01047">
    <property type="entry name" value="MarR"/>
    <property type="match status" value="1"/>
</dbReference>
<dbReference type="GO" id="GO:0003677">
    <property type="term" value="F:DNA binding"/>
    <property type="evidence" value="ECO:0007669"/>
    <property type="project" value="UniProtKB-KW"/>
</dbReference>
<reference evidence="2" key="1">
    <citation type="submission" date="2023-07" db="EMBL/GenBank/DDBJ databases">
        <title>Sequencing the genomes of 1000 actinobacteria strains.</title>
        <authorList>
            <person name="Klenk H.-P."/>
        </authorList>
    </citation>
    <scope>NUCLEOTIDE SEQUENCE</scope>
    <source>
        <strain evidence="2">DSM 13988</strain>
    </source>
</reference>
<dbReference type="PANTHER" id="PTHR33164">
    <property type="entry name" value="TRANSCRIPTIONAL REGULATOR, MARR FAMILY"/>
    <property type="match status" value="1"/>
</dbReference>
<proteinExistence type="predicted"/>
<dbReference type="InterPro" id="IPR039422">
    <property type="entry name" value="MarR/SlyA-like"/>
</dbReference>
<dbReference type="SMART" id="SM00347">
    <property type="entry name" value="HTH_MARR"/>
    <property type="match status" value="1"/>
</dbReference>
<name>A0AAE3YCX1_9MICC</name>
<feature type="domain" description="HTH marR-type" evidence="1">
    <location>
        <begin position="4"/>
        <end position="141"/>
    </location>
</feature>
<organism evidence="2 3">
    <name type="scientific">Falsarthrobacter nasiphocae</name>
    <dbReference type="NCBI Taxonomy" id="189863"/>
    <lineage>
        <taxon>Bacteria</taxon>
        <taxon>Bacillati</taxon>
        <taxon>Actinomycetota</taxon>
        <taxon>Actinomycetes</taxon>
        <taxon>Micrococcales</taxon>
        <taxon>Micrococcaceae</taxon>
        <taxon>Falsarthrobacter</taxon>
    </lineage>
</organism>
<dbReference type="PANTHER" id="PTHR33164:SF101">
    <property type="entry name" value="TRANSCRIPTIONAL REPRESSOR MPRA"/>
    <property type="match status" value="1"/>
</dbReference>
<evidence type="ECO:0000313" key="2">
    <source>
        <dbReference type="EMBL" id="MDR6891573.1"/>
    </source>
</evidence>
<dbReference type="EMBL" id="JAVDUI010000001">
    <property type="protein sequence ID" value="MDR6891573.1"/>
    <property type="molecule type" value="Genomic_DNA"/>
</dbReference>
<dbReference type="InterPro" id="IPR036388">
    <property type="entry name" value="WH-like_DNA-bd_sf"/>
</dbReference>
<dbReference type="Proteomes" id="UP001247307">
    <property type="component" value="Unassembled WGS sequence"/>
</dbReference>
<keyword evidence="2" id="KW-0238">DNA-binding</keyword>
<comment type="caution">
    <text evidence="2">The sequence shown here is derived from an EMBL/GenBank/DDBJ whole genome shotgun (WGS) entry which is preliminary data.</text>
</comment>
<dbReference type="AlphaFoldDB" id="A0AAE3YCX1"/>
<gene>
    <name evidence="2" type="ORF">J2S35_000513</name>
</gene>
<keyword evidence="3" id="KW-1185">Reference proteome</keyword>
<dbReference type="PROSITE" id="PS50995">
    <property type="entry name" value="HTH_MARR_2"/>
    <property type="match status" value="1"/>
</dbReference>
<dbReference type="SUPFAM" id="SSF46785">
    <property type="entry name" value="Winged helix' DNA-binding domain"/>
    <property type="match status" value="1"/>
</dbReference>
<protein>
    <submittedName>
        <fullName evidence="2">DNA-binding MarR family transcriptional regulator</fullName>
    </submittedName>
</protein>
<dbReference type="GO" id="GO:0003700">
    <property type="term" value="F:DNA-binding transcription factor activity"/>
    <property type="evidence" value="ECO:0007669"/>
    <property type="project" value="InterPro"/>
</dbReference>
<accession>A0AAE3YCX1</accession>
<dbReference type="RefSeq" id="WP_309849510.1">
    <property type="nucleotide sequence ID" value="NZ_BAAAIU010000022.1"/>
</dbReference>
<dbReference type="InterPro" id="IPR000835">
    <property type="entry name" value="HTH_MarR-typ"/>
</dbReference>
<evidence type="ECO:0000259" key="1">
    <source>
        <dbReference type="PROSITE" id="PS50995"/>
    </source>
</evidence>
<dbReference type="Gene3D" id="1.10.10.10">
    <property type="entry name" value="Winged helix-like DNA-binding domain superfamily/Winged helix DNA-binding domain"/>
    <property type="match status" value="1"/>
</dbReference>
<dbReference type="GO" id="GO:0006950">
    <property type="term" value="P:response to stress"/>
    <property type="evidence" value="ECO:0007669"/>
    <property type="project" value="TreeGrafter"/>
</dbReference>